<dbReference type="EMBL" id="AP018052">
    <property type="protein sequence ID" value="BAZ94699.1"/>
    <property type="molecule type" value="Genomic_DNA"/>
</dbReference>
<dbReference type="Pfam" id="PF13692">
    <property type="entry name" value="Glyco_trans_1_4"/>
    <property type="match status" value="1"/>
</dbReference>
<name>A0A1Z4VST2_9GAMM</name>
<organism evidence="1 2">
    <name type="scientific">Thiohalobacter thiocyanaticus</name>
    <dbReference type="NCBI Taxonomy" id="585455"/>
    <lineage>
        <taxon>Bacteria</taxon>
        <taxon>Pseudomonadati</taxon>
        <taxon>Pseudomonadota</taxon>
        <taxon>Gammaproteobacteria</taxon>
        <taxon>Thiohalobacterales</taxon>
        <taxon>Thiohalobacteraceae</taxon>
        <taxon>Thiohalobacter</taxon>
    </lineage>
</organism>
<evidence type="ECO:0000313" key="1">
    <source>
        <dbReference type="EMBL" id="BAZ94699.1"/>
    </source>
</evidence>
<keyword evidence="2" id="KW-1185">Reference proteome</keyword>
<evidence type="ECO:0000313" key="2">
    <source>
        <dbReference type="Proteomes" id="UP000218765"/>
    </source>
</evidence>
<dbReference type="OrthoDB" id="9807209at2"/>
<dbReference type="PANTHER" id="PTHR12526">
    <property type="entry name" value="GLYCOSYLTRANSFERASE"/>
    <property type="match status" value="1"/>
</dbReference>
<dbReference type="KEGG" id="ttc:FOKN1_2325"/>
<dbReference type="InterPro" id="IPR017521">
    <property type="entry name" value="Sugar_tfrase_PEP-CTERM_Stp1"/>
</dbReference>
<dbReference type="AlphaFoldDB" id="A0A1Z4VST2"/>
<dbReference type="SUPFAM" id="SSF53756">
    <property type="entry name" value="UDP-Glycosyltransferase/glycogen phosphorylase"/>
    <property type="match status" value="1"/>
</dbReference>
<protein>
    <submittedName>
        <fullName evidence="1">Glycosyltransferase</fullName>
    </submittedName>
</protein>
<dbReference type="Proteomes" id="UP000218765">
    <property type="component" value="Chromosome"/>
</dbReference>
<keyword evidence="1" id="KW-0808">Transferase</keyword>
<dbReference type="Gene3D" id="3.40.50.2000">
    <property type="entry name" value="Glycogen Phosphorylase B"/>
    <property type="match status" value="2"/>
</dbReference>
<dbReference type="PANTHER" id="PTHR12526:SF600">
    <property type="entry name" value="GLYCOSYL TRANSFERASE GROUP 1"/>
    <property type="match status" value="1"/>
</dbReference>
<dbReference type="NCBIfam" id="TIGR03087">
    <property type="entry name" value="stp1"/>
    <property type="match status" value="1"/>
</dbReference>
<dbReference type="CDD" id="cd03801">
    <property type="entry name" value="GT4_PimA-like"/>
    <property type="match status" value="1"/>
</dbReference>
<dbReference type="GO" id="GO:0016757">
    <property type="term" value="F:glycosyltransferase activity"/>
    <property type="evidence" value="ECO:0007669"/>
    <property type="project" value="TreeGrafter"/>
</dbReference>
<dbReference type="RefSeq" id="WP_096366767.1">
    <property type="nucleotide sequence ID" value="NZ_AP018052.1"/>
</dbReference>
<reference evidence="1 2" key="1">
    <citation type="submission" date="2017-05" db="EMBL/GenBank/DDBJ databases">
        <title>Thiocyanate degradation by Thiohalobacter thiocyanaticus FOKN1.</title>
        <authorList>
            <person name="Oshiki M."/>
            <person name="Fukushima T."/>
            <person name="Kawano S."/>
            <person name="Nakagawa J."/>
        </authorList>
    </citation>
    <scope>NUCLEOTIDE SEQUENCE [LARGE SCALE GENOMIC DNA]</scope>
    <source>
        <strain evidence="1 2">FOKN1</strain>
    </source>
</reference>
<sequence>MERILYLAHRIPYPPNKGDKIRSYHVLRYLAERYQVYLGAFVDDPRDWRYAETLQRWCRQCRLLPLPPRRARLRSLRGLLTGAPLTLPYYRDARMADWVRQCVAEQGIETAFVFSSSMAQYLDADEFTGLRRVIDFVDVDSDKWEQYSRAQRWPMSWVYRREGRRLDRYERRIAQCFDASVFVSAEEAALFAQRVPAACNIGYYDNGVDWGYFTPRPEIDSPFDPGARVLVFTGAMDYWANADAVNWFASDIFPAVREQVPDALFAIVGARPTEAVRRLERLPGVRVTGAVEDIRPYLEHAHAAVAPLRIARGVQNKVLEAMAMARPVIASPQALDGIDYPVGADLRRAETEAQFVSAAVELLGERQTAPAARDWIRRRYDWDINLSRLQAMLDPGTGRAADALLAGAVPGG</sequence>
<gene>
    <name evidence="1" type="ORF">FOKN1_2325</name>
</gene>
<accession>A0A1Z4VST2</accession>
<proteinExistence type="predicted"/>